<accession>A0A151QT21</accession>
<dbReference type="EMBL" id="KQ484895">
    <property type="protein sequence ID" value="KYP33404.1"/>
    <property type="molecule type" value="Genomic_DNA"/>
</dbReference>
<evidence type="ECO:0000259" key="2">
    <source>
        <dbReference type="SMART" id="SM00499"/>
    </source>
</evidence>
<feature type="chain" id="PRO_5007587508" description="Bifunctional inhibitor/plant lipid transfer protein/seed storage helical domain-containing protein" evidence="1">
    <location>
        <begin position="25"/>
        <end position="100"/>
    </location>
</feature>
<sequence>MYLQQRVIVIVVMALVISIGITKGQTICNISLEDALKCKSSMTPPNPTPPSKDCCDVVSHADLPCLCPYKNSPLLPSLGIDPNLALQLPAKCNIPNPPKC</sequence>
<gene>
    <name evidence="3" type="ORF">KK1_045738</name>
</gene>
<dbReference type="SMART" id="SM00499">
    <property type="entry name" value="AAI"/>
    <property type="match status" value="1"/>
</dbReference>
<dbReference type="InterPro" id="IPR044741">
    <property type="entry name" value="NsLTP-like"/>
</dbReference>
<dbReference type="OMA" id="ACKPWVT"/>
<name>A0A151QT21_CAJCA</name>
<reference evidence="3" key="1">
    <citation type="journal article" date="2012" name="Nat. Biotechnol.">
        <title>Draft genome sequence of pigeonpea (Cajanus cajan), an orphan legume crop of resource-poor farmers.</title>
        <authorList>
            <person name="Varshney R.K."/>
            <person name="Chen W."/>
            <person name="Li Y."/>
            <person name="Bharti A.K."/>
            <person name="Saxena R.K."/>
            <person name="Schlueter J.A."/>
            <person name="Donoghue M.T."/>
            <person name="Azam S."/>
            <person name="Fan G."/>
            <person name="Whaley A.M."/>
            <person name="Farmer A.D."/>
            <person name="Sheridan J."/>
            <person name="Iwata A."/>
            <person name="Tuteja R."/>
            <person name="Penmetsa R.V."/>
            <person name="Wu W."/>
            <person name="Upadhyaya H.D."/>
            <person name="Yang S.P."/>
            <person name="Shah T."/>
            <person name="Saxena K.B."/>
            <person name="Michael T."/>
            <person name="McCombie W.R."/>
            <person name="Yang B."/>
            <person name="Zhang G."/>
            <person name="Yang H."/>
            <person name="Wang J."/>
            <person name="Spillane C."/>
            <person name="Cook D.R."/>
            <person name="May G.D."/>
            <person name="Xu X."/>
            <person name="Jackson S.A."/>
        </authorList>
    </citation>
    <scope>NUCLEOTIDE SEQUENCE [LARGE SCALE GENOMIC DNA]</scope>
</reference>
<organism evidence="3 4">
    <name type="scientific">Cajanus cajan</name>
    <name type="common">Pigeon pea</name>
    <name type="synonym">Cajanus indicus</name>
    <dbReference type="NCBI Taxonomy" id="3821"/>
    <lineage>
        <taxon>Eukaryota</taxon>
        <taxon>Viridiplantae</taxon>
        <taxon>Streptophyta</taxon>
        <taxon>Embryophyta</taxon>
        <taxon>Tracheophyta</taxon>
        <taxon>Spermatophyta</taxon>
        <taxon>Magnoliopsida</taxon>
        <taxon>eudicotyledons</taxon>
        <taxon>Gunneridae</taxon>
        <taxon>Pentapetalae</taxon>
        <taxon>rosids</taxon>
        <taxon>fabids</taxon>
        <taxon>Fabales</taxon>
        <taxon>Fabaceae</taxon>
        <taxon>Papilionoideae</taxon>
        <taxon>50 kb inversion clade</taxon>
        <taxon>NPAAA clade</taxon>
        <taxon>indigoferoid/millettioid clade</taxon>
        <taxon>Phaseoleae</taxon>
        <taxon>Cajanus</taxon>
    </lineage>
</organism>
<dbReference type="GO" id="GO:0005504">
    <property type="term" value="F:fatty acid binding"/>
    <property type="evidence" value="ECO:0007669"/>
    <property type="project" value="InterPro"/>
</dbReference>
<feature type="domain" description="Bifunctional inhibitor/plant lipid transfer protein/seed storage helical" evidence="2">
    <location>
        <begin position="28"/>
        <end position="100"/>
    </location>
</feature>
<dbReference type="CDD" id="cd04660">
    <property type="entry name" value="nsLTP_like"/>
    <property type="match status" value="1"/>
</dbReference>
<dbReference type="Gramene" id="C.cajan_43021.t">
    <property type="protein sequence ID" value="C.cajan_43021.t.cds1"/>
    <property type="gene ID" value="C.cajan_43021"/>
</dbReference>
<dbReference type="Proteomes" id="UP000075243">
    <property type="component" value="Unassembled WGS sequence"/>
</dbReference>
<dbReference type="PANTHER" id="PTHR33122:SF63">
    <property type="entry name" value="BIFUNCTIONAL INHIBITOR_PLANT LIPID TRANSFER PROTEIN_SEED STORAGE HELICAL DOMAIN-CONTAINING PROTEIN"/>
    <property type="match status" value="1"/>
</dbReference>
<dbReference type="InterPro" id="IPR036312">
    <property type="entry name" value="Bifun_inhib/LTP/seed_sf"/>
</dbReference>
<dbReference type="STRING" id="3821.A0A151QT21"/>
<keyword evidence="4" id="KW-1185">Reference proteome</keyword>
<proteinExistence type="predicted"/>
<dbReference type="InterPro" id="IPR016140">
    <property type="entry name" value="Bifunc_inhib/LTP/seed_store"/>
</dbReference>
<keyword evidence="1" id="KW-0732">Signal</keyword>
<dbReference type="GO" id="GO:0009627">
    <property type="term" value="P:systemic acquired resistance"/>
    <property type="evidence" value="ECO:0007669"/>
    <property type="project" value="InterPro"/>
</dbReference>
<dbReference type="AlphaFoldDB" id="A0A151QT21"/>
<feature type="signal peptide" evidence="1">
    <location>
        <begin position="1"/>
        <end position="24"/>
    </location>
</feature>
<evidence type="ECO:0000313" key="3">
    <source>
        <dbReference type="EMBL" id="KYP33404.1"/>
    </source>
</evidence>
<dbReference type="InterPro" id="IPR039265">
    <property type="entry name" value="DIR1-like"/>
</dbReference>
<protein>
    <recommendedName>
        <fullName evidence="2">Bifunctional inhibitor/plant lipid transfer protein/seed storage helical domain-containing protein</fullName>
    </recommendedName>
</protein>
<dbReference type="PANTHER" id="PTHR33122">
    <property type="entry name" value="LIPID BINDING PROTEIN-RELATED"/>
    <property type="match status" value="1"/>
</dbReference>
<dbReference type="Gene3D" id="1.10.110.10">
    <property type="entry name" value="Plant lipid-transfer and hydrophobic proteins"/>
    <property type="match status" value="1"/>
</dbReference>
<dbReference type="Pfam" id="PF14368">
    <property type="entry name" value="LTP_2"/>
    <property type="match status" value="1"/>
</dbReference>
<dbReference type="SUPFAM" id="SSF47699">
    <property type="entry name" value="Bifunctional inhibitor/lipid-transfer protein/seed storage 2S albumin"/>
    <property type="match status" value="1"/>
</dbReference>
<evidence type="ECO:0000256" key="1">
    <source>
        <dbReference type="SAM" id="SignalP"/>
    </source>
</evidence>
<evidence type="ECO:0000313" key="4">
    <source>
        <dbReference type="Proteomes" id="UP000075243"/>
    </source>
</evidence>